<dbReference type="AlphaFoldDB" id="A0A8C6JDD2"/>
<reference evidence="1" key="1">
    <citation type="submission" date="2020-03" db="EMBL/GenBank/DDBJ databases">
        <title>Melopsittacus undulatus (budgerigar) genome, bMelUnd1, maternal haplotype with Z.</title>
        <authorList>
            <person name="Gedman G."/>
            <person name="Mountcastle J."/>
            <person name="Haase B."/>
            <person name="Formenti G."/>
            <person name="Wright T."/>
            <person name="Apodaca J."/>
            <person name="Pelan S."/>
            <person name="Chow W."/>
            <person name="Rhie A."/>
            <person name="Howe K."/>
            <person name="Fedrigo O."/>
            <person name="Jarvis E.D."/>
        </authorList>
    </citation>
    <scope>NUCLEOTIDE SEQUENCE [LARGE SCALE GENOMIC DNA]</scope>
</reference>
<evidence type="ECO:0000313" key="2">
    <source>
        <dbReference type="Proteomes" id="UP000694405"/>
    </source>
</evidence>
<dbReference type="Ensembl" id="ENSMUNT00000012180.2">
    <property type="protein sequence ID" value="ENSMUNP00000010527.2"/>
    <property type="gene ID" value="ENSMUNG00000019968.1"/>
</dbReference>
<reference evidence="1" key="2">
    <citation type="submission" date="2025-08" db="UniProtKB">
        <authorList>
            <consortium name="Ensembl"/>
        </authorList>
    </citation>
    <scope>IDENTIFICATION</scope>
</reference>
<organism evidence="1 2">
    <name type="scientific">Melopsittacus undulatus</name>
    <name type="common">Budgerigar</name>
    <name type="synonym">Psittacus undulatus</name>
    <dbReference type="NCBI Taxonomy" id="13146"/>
    <lineage>
        <taxon>Eukaryota</taxon>
        <taxon>Metazoa</taxon>
        <taxon>Chordata</taxon>
        <taxon>Craniata</taxon>
        <taxon>Vertebrata</taxon>
        <taxon>Euteleostomi</taxon>
        <taxon>Archelosauria</taxon>
        <taxon>Archosauria</taxon>
        <taxon>Dinosauria</taxon>
        <taxon>Saurischia</taxon>
        <taxon>Theropoda</taxon>
        <taxon>Coelurosauria</taxon>
        <taxon>Aves</taxon>
        <taxon>Neognathae</taxon>
        <taxon>Neoaves</taxon>
        <taxon>Telluraves</taxon>
        <taxon>Australaves</taxon>
        <taxon>Psittaciformes</taxon>
        <taxon>Psittaculidae</taxon>
        <taxon>Melopsittacus</taxon>
    </lineage>
</organism>
<reference evidence="1" key="3">
    <citation type="submission" date="2025-09" db="UniProtKB">
        <authorList>
            <consortium name="Ensembl"/>
        </authorList>
    </citation>
    <scope>IDENTIFICATION</scope>
</reference>
<dbReference type="Proteomes" id="UP000694405">
    <property type="component" value="Chromosome 6"/>
</dbReference>
<accession>A0A8C6JDD2</accession>
<accession>A0A8V5FX59</accession>
<protein>
    <submittedName>
        <fullName evidence="1">Uncharacterized protein</fullName>
    </submittedName>
</protein>
<proteinExistence type="predicted"/>
<sequence>MQTEVFIALVVCLLILQFLKLQWMRTQLPPGPVPLPIIGNLWLLDFRLRRETLTEVFITVVEKSYLDVCIPCLYLLIYCY</sequence>
<keyword evidence="2" id="KW-1185">Reference proteome</keyword>
<evidence type="ECO:0000313" key="1">
    <source>
        <dbReference type="Ensembl" id="ENSMUNP00000010527.2"/>
    </source>
</evidence>
<name>A0A8C6JDD2_MELUD</name>